<comment type="caution">
    <text evidence="2">The sequence shown here is derived from an EMBL/GenBank/DDBJ whole genome shotgun (WGS) entry which is preliminary data.</text>
</comment>
<reference evidence="2" key="1">
    <citation type="submission" date="2022-05" db="EMBL/GenBank/DDBJ databases">
        <authorList>
            <person name="Colautti A."/>
            <person name="Iacumin L."/>
        </authorList>
    </citation>
    <scope>NUCLEOTIDE SEQUENCE</scope>
    <source>
        <strain evidence="2">SK 55</strain>
    </source>
</reference>
<evidence type="ECO:0000259" key="1">
    <source>
        <dbReference type="Pfam" id="PF00266"/>
    </source>
</evidence>
<dbReference type="AlphaFoldDB" id="A0A9X3LFY3"/>
<dbReference type="SUPFAM" id="SSF53383">
    <property type="entry name" value="PLP-dependent transferases"/>
    <property type="match status" value="1"/>
</dbReference>
<name>A0A9X3LFY3_9BACL</name>
<dbReference type="RefSeq" id="WP_269926386.1">
    <property type="nucleotide sequence ID" value="NZ_JAMKBJ010000006.1"/>
</dbReference>
<dbReference type="InterPro" id="IPR015421">
    <property type="entry name" value="PyrdxlP-dep_Trfase_major"/>
</dbReference>
<dbReference type="InterPro" id="IPR015424">
    <property type="entry name" value="PyrdxlP-dep_Trfase"/>
</dbReference>
<dbReference type="EMBL" id="JAMKBJ010000006">
    <property type="protein sequence ID" value="MCZ8537293.1"/>
    <property type="molecule type" value="Genomic_DNA"/>
</dbReference>
<keyword evidence="3" id="KW-1185">Reference proteome</keyword>
<protein>
    <submittedName>
        <fullName evidence="2">Aminotransferase class V-fold PLP-dependent enzyme</fullName>
    </submittedName>
</protein>
<dbReference type="Gene3D" id="3.40.640.10">
    <property type="entry name" value="Type I PLP-dependent aspartate aminotransferase-like (Major domain)"/>
    <property type="match status" value="1"/>
</dbReference>
<dbReference type="InterPro" id="IPR000192">
    <property type="entry name" value="Aminotrans_V_dom"/>
</dbReference>
<accession>A0A9X3LFY3</accession>
<dbReference type="InterPro" id="IPR015422">
    <property type="entry name" value="PyrdxlP-dep_Trfase_small"/>
</dbReference>
<feature type="domain" description="Aminotransferase class V" evidence="1">
    <location>
        <begin position="29"/>
        <end position="351"/>
    </location>
</feature>
<keyword evidence="2" id="KW-0808">Transferase</keyword>
<organism evidence="2 3">
    <name type="scientific">Paenisporosarcina quisquiliarum</name>
    <dbReference type="NCBI Taxonomy" id="365346"/>
    <lineage>
        <taxon>Bacteria</taxon>
        <taxon>Bacillati</taxon>
        <taxon>Bacillota</taxon>
        <taxon>Bacilli</taxon>
        <taxon>Bacillales</taxon>
        <taxon>Caryophanaceae</taxon>
        <taxon>Paenisporosarcina</taxon>
    </lineage>
</organism>
<dbReference type="Pfam" id="PF00266">
    <property type="entry name" value="Aminotran_5"/>
    <property type="match status" value="1"/>
</dbReference>
<dbReference type="PANTHER" id="PTHR43586:SF15">
    <property type="entry name" value="BLR3095 PROTEIN"/>
    <property type="match status" value="1"/>
</dbReference>
<keyword evidence="2" id="KW-0032">Aminotransferase</keyword>
<gene>
    <name evidence="2" type="ORF">M9R32_08885</name>
</gene>
<evidence type="ECO:0000313" key="3">
    <source>
        <dbReference type="Proteomes" id="UP001152173"/>
    </source>
</evidence>
<sequence>MKNKIQLSSCSQSAMHISVKEALQQYTDSLEHQGMNWMQWMAECEGARELFAQQINANVNEIAILSSVSHAASAIATSIKPNGRRNKVVITDFDFPTIGHVWRSAEDEFEISFLRQNESGFNTLKDYETALSDDLLLFSTSHVNYYNGYKQNLKEISSCVHKKGGYLFVDAYQSFGQTPIDVKDMEIDFLAAGMQKYGLGIPGIAFLYVNEKIANELTPKITGWFGQVNPFAFDVRGKEYADGARRFDSGTFAMINGYAAHAALKILNGLDMKLVEKHLEVLSDVAKQEIQKTGLESRSQFQLTEKGSTTAVFFTNASEVEQSLAKEGIILSARNDVIRIAPHYYNTEEDVKTAIQALAKQLK</sequence>
<evidence type="ECO:0000313" key="2">
    <source>
        <dbReference type="EMBL" id="MCZ8537293.1"/>
    </source>
</evidence>
<dbReference type="PANTHER" id="PTHR43586">
    <property type="entry name" value="CYSTEINE DESULFURASE"/>
    <property type="match status" value="1"/>
</dbReference>
<dbReference type="Proteomes" id="UP001152173">
    <property type="component" value="Unassembled WGS sequence"/>
</dbReference>
<proteinExistence type="predicted"/>
<dbReference type="Gene3D" id="3.90.1150.10">
    <property type="entry name" value="Aspartate Aminotransferase, domain 1"/>
    <property type="match status" value="1"/>
</dbReference>
<dbReference type="GO" id="GO:0008483">
    <property type="term" value="F:transaminase activity"/>
    <property type="evidence" value="ECO:0007669"/>
    <property type="project" value="UniProtKB-KW"/>
</dbReference>